<evidence type="ECO:0000313" key="2">
    <source>
        <dbReference type="EMBL" id="APA12578.1"/>
    </source>
</evidence>
<dbReference type="VEuPathDB" id="FungiDB:sscle_09g073480"/>
<dbReference type="OrthoDB" id="10331174at2759"/>
<dbReference type="AlphaFoldDB" id="A0A1D9QCE3"/>
<evidence type="ECO:0000256" key="1">
    <source>
        <dbReference type="SAM" id="MobiDB-lite"/>
    </source>
</evidence>
<feature type="compositionally biased region" description="Low complexity" evidence="1">
    <location>
        <begin position="37"/>
        <end position="58"/>
    </location>
</feature>
<feature type="region of interest" description="Disordered" evidence="1">
    <location>
        <begin position="37"/>
        <end position="62"/>
    </location>
</feature>
<reference evidence="3" key="1">
    <citation type="journal article" date="2017" name="Genome Biol. Evol.">
        <title>The complete genome sequence of the phytopathogenic fungus Sclerotinia sclerotiorum reveals insights into the genome architecture of broad host range pathogens.</title>
        <authorList>
            <person name="Derbyshire M."/>
            <person name="Denton-Giles M."/>
            <person name="Hegedus D."/>
            <person name="Seifbarghy S."/>
            <person name="Rollins J."/>
            <person name="van Kan J."/>
            <person name="Seidl M.F."/>
            <person name="Faino L."/>
            <person name="Mbengue M."/>
            <person name="Navaud O."/>
            <person name="Raffaele S."/>
            <person name="Hammond-Kosack K."/>
            <person name="Heard S."/>
            <person name="Oliver R."/>
        </authorList>
    </citation>
    <scope>NUCLEOTIDE SEQUENCE [LARGE SCALE GENOMIC DNA]</scope>
    <source>
        <strain evidence="3">ATCC 18683 / 1980 / Ss-1</strain>
    </source>
</reference>
<sequence length="157" mass="17516">MKLPPPLMVRQDLVEFQAAEELAQGVVRIVGRGRQGQAENQGEAAQNQDANQNNATQGVRQEPALNPGQWRCKCPWPILRMHLQCNHANEADALYCTRPAEFYEPGPFSHGFTAGCGSEYADLYSRLVLDNPHHHLRFVHLQDGTEATSPTVRDEDA</sequence>
<organism evidence="2 3">
    <name type="scientific">Sclerotinia sclerotiorum (strain ATCC 18683 / 1980 / Ss-1)</name>
    <name type="common">White mold</name>
    <name type="synonym">Whetzelinia sclerotiorum</name>
    <dbReference type="NCBI Taxonomy" id="665079"/>
    <lineage>
        <taxon>Eukaryota</taxon>
        <taxon>Fungi</taxon>
        <taxon>Dikarya</taxon>
        <taxon>Ascomycota</taxon>
        <taxon>Pezizomycotina</taxon>
        <taxon>Leotiomycetes</taxon>
        <taxon>Helotiales</taxon>
        <taxon>Sclerotiniaceae</taxon>
        <taxon>Sclerotinia</taxon>
    </lineage>
</organism>
<protein>
    <submittedName>
        <fullName evidence="2">Uncharacterized protein</fullName>
    </submittedName>
</protein>
<name>A0A1D9QCE3_SCLS1</name>
<proteinExistence type="predicted"/>
<accession>A0A1D9QCE3</accession>
<gene>
    <name evidence="2" type="ORF">sscle_09g073480</name>
</gene>
<evidence type="ECO:0000313" key="3">
    <source>
        <dbReference type="Proteomes" id="UP000177798"/>
    </source>
</evidence>
<dbReference type="EMBL" id="CP017822">
    <property type="protein sequence ID" value="APA12578.1"/>
    <property type="molecule type" value="Genomic_DNA"/>
</dbReference>
<dbReference type="Proteomes" id="UP000177798">
    <property type="component" value="Chromosome 9"/>
</dbReference>